<dbReference type="PROSITE" id="PS51384">
    <property type="entry name" value="FAD_FR"/>
    <property type="match status" value="1"/>
</dbReference>
<comment type="subcellular location">
    <subcellularLocation>
        <location evidence="2">Membrane</location>
        <topology evidence="2">Multi-pass membrane protein</topology>
    </subcellularLocation>
</comment>
<organism evidence="15 16">
    <name type="scientific">Actinokineospora guangxiensis</name>
    <dbReference type="NCBI Taxonomy" id="1490288"/>
    <lineage>
        <taxon>Bacteria</taxon>
        <taxon>Bacillati</taxon>
        <taxon>Actinomycetota</taxon>
        <taxon>Actinomycetes</taxon>
        <taxon>Pseudonocardiales</taxon>
        <taxon>Pseudonocardiaceae</taxon>
        <taxon>Actinokineospora</taxon>
    </lineage>
</organism>
<keyword evidence="11" id="KW-0411">Iron-sulfur</keyword>
<dbReference type="PRINTS" id="PR00410">
    <property type="entry name" value="PHEHYDRXLASE"/>
</dbReference>
<evidence type="ECO:0000256" key="6">
    <source>
        <dbReference type="ARBA" id="ARBA00022723"/>
    </source>
</evidence>
<keyword evidence="9" id="KW-0560">Oxidoreductase</keyword>
<dbReference type="InterPro" id="IPR039261">
    <property type="entry name" value="FNR_nucleotide-bd"/>
</dbReference>
<evidence type="ECO:0000256" key="3">
    <source>
        <dbReference type="ARBA" id="ARBA00022630"/>
    </source>
</evidence>
<evidence type="ECO:0000313" key="16">
    <source>
        <dbReference type="Proteomes" id="UP001596157"/>
    </source>
</evidence>
<feature type="transmembrane region" description="Helical" evidence="13">
    <location>
        <begin position="184"/>
        <end position="205"/>
    </location>
</feature>
<evidence type="ECO:0000256" key="4">
    <source>
        <dbReference type="ARBA" id="ARBA00022692"/>
    </source>
</evidence>
<keyword evidence="10" id="KW-0408">Iron</keyword>
<sequence>MAGGSRGAARWAVAAFVVANVVIVEVLFFTAGPGKNPTLTVAKFFGVHAALTAAVQVLLVSRLPWVERRIGMDRLTGWHRWVGFALVWTVLTHAVTVVLGYSALGGESAGATFLSLAAVPASLLGMLAAALFVGVAATSARRVRRRLRYETWHGVHLLLYVALLLALVHQLLETTTFTASVVAAVYWWSLVLFAFGSLIVGRVVIPVRRNRYHQFRVSAVVPESRDAVSVYVVGRHMEELPARAGQFCVWRFPGHRHWWKANPFSLSAAPTGRGLRLTAKAVGEGSAGLRGLKVGERVFVEGPYGAFTSMRRTRPGVLLVAGGVGITPIRSMLEEQPVGDQPVGDVVVLYRVRDQGEAVLLREVRELVAARRGRLHLVTGPRAPGLPSFDPAAVHALVPDVALRDVYVCGPPAMTDTVVATLRTLGVPKSQVHTEKFSLA</sequence>
<evidence type="ECO:0000259" key="14">
    <source>
        <dbReference type="PROSITE" id="PS51384"/>
    </source>
</evidence>
<reference evidence="16" key="1">
    <citation type="journal article" date="2019" name="Int. J. Syst. Evol. Microbiol.">
        <title>The Global Catalogue of Microorganisms (GCM) 10K type strain sequencing project: providing services to taxonomists for standard genome sequencing and annotation.</title>
        <authorList>
            <consortium name="The Broad Institute Genomics Platform"/>
            <consortium name="The Broad Institute Genome Sequencing Center for Infectious Disease"/>
            <person name="Wu L."/>
            <person name="Ma J."/>
        </authorList>
    </citation>
    <scope>NUCLEOTIDE SEQUENCE [LARGE SCALE GENOMIC DNA]</scope>
    <source>
        <strain evidence="16">CCUG 59778</strain>
    </source>
</reference>
<keyword evidence="5" id="KW-0001">2Fe-2S</keyword>
<feature type="transmembrane region" description="Helical" evidence="13">
    <location>
        <begin position="12"/>
        <end position="29"/>
    </location>
</feature>
<dbReference type="Gene3D" id="3.40.50.80">
    <property type="entry name" value="Nucleotide-binding domain of ferredoxin-NADP reductase (FNR) module"/>
    <property type="match status" value="1"/>
</dbReference>
<evidence type="ECO:0000256" key="12">
    <source>
        <dbReference type="ARBA" id="ARBA00023136"/>
    </source>
</evidence>
<dbReference type="Pfam" id="PF00175">
    <property type="entry name" value="NAD_binding_1"/>
    <property type="match status" value="1"/>
</dbReference>
<evidence type="ECO:0000256" key="7">
    <source>
        <dbReference type="ARBA" id="ARBA00022827"/>
    </source>
</evidence>
<gene>
    <name evidence="15" type="ORF">ACFPM7_29410</name>
</gene>
<evidence type="ECO:0000256" key="9">
    <source>
        <dbReference type="ARBA" id="ARBA00023002"/>
    </source>
</evidence>
<comment type="cofactor">
    <cofactor evidence="1">
        <name>FAD</name>
        <dbReference type="ChEBI" id="CHEBI:57692"/>
    </cofactor>
</comment>
<evidence type="ECO:0000256" key="11">
    <source>
        <dbReference type="ARBA" id="ARBA00023014"/>
    </source>
</evidence>
<dbReference type="InterPro" id="IPR050415">
    <property type="entry name" value="MRET"/>
</dbReference>
<dbReference type="EMBL" id="JBHSKF010000022">
    <property type="protein sequence ID" value="MFC5291188.1"/>
    <property type="molecule type" value="Genomic_DNA"/>
</dbReference>
<keyword evidence="7" id="KW-0274">FAD</keyword>
<dbReference type="InterPro" id="IPR013130">
    <property type="entry name" value="Fe3_Rdtase_TM_dom"/>
</dbReference>
<evidence type="ECO:0000256" key="10">
    <source>
        <dbReference type="ARBA" id="ARBA00023004"/>
    </source>
</evidence>
<evidence type="ECO:0000256" key="2">
    <source>
        <dbReference type="ARBA" id="ARBA00004141"/>
    </source>
</evidence>
<keyword evidence="6" id="KW-0479">Metal-binding</keyword>
<dbReference type="Pfam" id="PF01794">
    <property type="entry name" value="Ferric_reduct"/>
    <property type="match status" value="1"/>
</dbReference>
<dbReference type="PANTHER" id="PTHR47354">
    <property type="entry name" value="NADH OXIDOREDUCTASE HCR"/>
    <property type="match status" value="1"/>
</dbReference>
<feature type="domain" description="FAD-binding FR-type" evidence="14">
    <location>
        <begin position="210"/>
        <end position="310"/>
    </location>
</feature>
<keyword evidence="12 13" id="KW-0472">Membrane</keyword>
<evidence type="ECO:0000313" key="15">
    <source>
        <dbReference type="EMBL" id="MFC5291188.1"/>
    </source>
</evidence>
<dbReference type="Proteomes" id="UP001596157">
    <property type="component" value="Unassembled WGS sequence"/>
</dbReference>
<accession>A0ABW0EV05</accession>
<feature type="transmembrane region" description="Helical" evidence="13">
    <location>
        <begin position="152"/>
        <end position="172"/>
    </location>
</feature>
<dbReference type="CDD" id="cd06198">
    <property type="entry name" value="FNR_like_3"/>
    <property type="match status" value="1"/>
</dbReference>
<protein>
    <submittedName>
        <fullName evidence="15">Ferric reductase-like transmembrane domain-containing protein</fullName>
    </submittedName>
</protein>
<feature type="transmembrane region" description="Helical" evidence="13">
    <location>
        <begin position="41"/>
        <end position="60"/>
    </location>
</feature>
<keyword evidence="16" id="KW-1185">Reference proteome</keyword>
<keyword evidence="3" id="KW-0285">Flavoprotein</keyword>
<dbReference type="InterPro" id="IPR017927">
    <property type="entry name" value="FAD-bd_FR_type"/>
</dbReference>
<evidence type="ECO:0000256" key="5">
    <source>
        <dbReference type="ARBA" id="ARBA00022714"/>
    </source>
</evidence>
<dbReference type="InterPro" id="IPR017938">
    <property type="entry name" value="Riboflavin_synthase-like_b-brl"/>
</dbReference>
<dbReference type="PANTHER" id="PTHR47354:SF8">
    <property type="entry name" value="1,2-PHENYLACETYL-COA EPOXIDASE, SUBUNIT E"/>
    <property type="match status" value="1"/>
</dbReference>
<dbReference type="SUPFAM" id="SSF63380">
    <property type="entry name" value="Riboflavin synthase domain-like"/>
    <property type="match status" value="1"/>
</dbReference>
<comment type="caution">
    <text evidence="15">The sequence shown here is derived from an EMBL/GenBank/DDBJ whole genome shotgun (WGS) entry which is preliminary data.</text>
</comment>
<feature type="transmembrane region" description="Helical" evidence="13">
    <location>
        <begin position="81"/>
        <end position="104"/>
    </location>
</feature>
<evidence type="ECO:0000256" key="1">
    <source>
        <dbReference type="ARBA" id="ARBA00001974"/>
    </source>
</evidence>
<dbReference type="InterPro" id="IPR001433">
    <property type="entry name" value="OxRdtase_FAD/NAD-bd"/>
</dbReference>
<keyword evidence="8 13" id="KW-1133">Transmembrane helix</keyword>
<proteinExistence type="predicted"/>
<name>A0ABW0EV05_9PSEU</name>
<dbReference type="SUPFAM" id="SSF52343">
    <property type="entry name" value="Ferredoxin reductase-like, C-terminal NADP-linked domain"/>
    <property type="match status" value="1"/>
</dbReference>
<keyword evidence="4 13" id="KW-0812">Transmembrane</keyword>
<dbReference type="Gene3D" id="2.40.30.10">
    <property type="entry name" value="Translation factors"/>
    <property type="match status" value="1"/>
</dbReference>
<evidence type="ECO:0000256" key="13">
    <source>
        <dbReference type="SAM" id="Phobius"/>
    </source>
</evidence>
<evidence type="ECO:0000256" key="8">
    <source>
        <dbReference type="ARBA" id="ARBA00022989"/>
    </source>
</evidence>
<dbReference type="RefSeq" id="WP_378251099.1">
    <property type="nucleotide sequence ID" value="NZ_JBHSKF010000022.1"/>
</dbReference>
<feature type="transmembrane region" description="Helical" evidence="13">
    <location>
        <begin position="116"/>
        <end position="140"/>
    </location>
</feature>